<keyword evidence="2" id="KW-1185">Reference proteome</keyword>
<evidence type="ECO:0000313" key="1">
    <source>
        <dbReference type="EMBL" id="KGX93322.1"/>
    </source>
</evidence>
<sequence length="67" mass="7791">MKRETLHERVYAIKYLLSTGELKESDLSDSIIRDLERVKTSRDGIVEEESVSDELRSLVEKTLDVEH</sequence>
<name>A0A0A5IBV2_9BACI</name>
<comment type="caution">
    <text evidence="1">The sequence shown here is derived from an EMBL/GenBank/DDBJ whole genome shotgun (WGS) entry which is preliminary data.</text>
</comment>
<protein>
    <submittedName>
        <fullName evidence="1">Uncharacterized protein</fullName>
    </submittedName>
</protein>
<gene>
    <name evidence="1" type="ORF">N781_11785</name>
</gene>
<accession>A0A0A5IBV2</accession>
<dbReference type="AlphaFoldDB" id="A0A0A5IBV2"/>
<dbReference type="EMBL" id="AVPE01000003">
    <property type="protein sequence ID" value="KGX93322.1"/>
    <property type="molecule type" value="Genomic_DNA"/>
</dbReference>
<organism evidence="1 2">
    <name type="scientific">Pontibacillus halophilus JSM 076056 = DSM 19796</name>
    <dbReference type="NCBI Taxonomy" id="1385510"/>
    <lineage>
        <taxon>Bacteria</taxon>
        <taxon>Bacillati</taxon>
        <taxon>Bacillota</taxon>
        <taxon>Bacilli</taxon>
        <taxon>Bacillales</taxon>
        <taxon>Bacillaceae</taxon>
        <taxon>Pontibacillus</taxon>
    </lineage>
</organism>
<evidence type="ECO:0000313" key="2">
    <source>
        <dbReference type="Proteomes" id="UP000030528"/>
    </source>
</evidence>
<dbReference type="eggNOG" id="ENOG5031ZFT">
    <property type="taxonomic scope" value="Bacteria"/>
</dbReference>
<dbReference type="STRING" id="1385510.GCA_000425205_01411"/>
<dbReference type="OrthoDB" id="2691876at2"/>
<proteinExistence type="predicted"/>
<dbReference type="RefSeq" id="WP_026799857.1">
    <property type="nucleotide sequence ID" value="NZ_AULI01000005.1"/>
</dbReference>
<dbReference type="Proteomes" id="UP000030528">
    <property type="component" value="Unassembled WGS sequence"/>
</dbReference>
<reference evidence="1 2" key="1">
    <citation type="submission" date="2013-08" db="EMBL/GenBank/DDBJ databases">
        <authorList>
            <person name="Huang J."/>
            <person name="Wang G."/>
        </authorList>
    </citation>
    <scope>NUCLEOTIDE SEQUENCE [LARGE SCALE GENOMIC DNA]</scope>
    <source>
        <strain evidence="1 2">JSM 076056</strain>
    </source>
</reference>